<keyword evidence="5 10" id="KW-0297">G-protein coupled receptor</keyword>
<keyword evidence="2" id="KW-1003">Cell membrane</keyword>
<dbReference type="SUPFAM" id="SSF81321">
    <property type="entry name" value="Family A G protein-coupled receptor-like"/>
    <property type="match status" value="1"/>
</dbReference>
<feature type="transmembrane region" description="Helical" evidence="10">
    <location>
        <begin position="266"/>
        <end position="288"/>
    </location>
</feature>
<gene>
    <name evidence="13" type="ORF">RIMI_LOCUS12690495</name>
</gene>
<evidence type="ECO:0000256" key="1">
    <source>
        <dbReference type="ARBA" id="ARBA00004651"/>
    </source>
</evidence>
<comment type="similarity">
    <text evidence="10">Belongs to the G-protein coupled receptor 1 family. Vasopressin/oxytocin receptor subfamily.</text>
</comment>
<accession>A0ABN9LSJ7</accession>
<keyword evidence="9 10" id="KW-0807">Transducer</keyword>
<dbReference type="PANTHER" id="PTHR24241:SF18">
    <property type="entry name" value="VASOPRESSIN V1B RECEPTOR"/>
    <property type="match status" value="1"/>
</dbReference>
<feature type="transmembrane region" description="Helical" evidence="10">
    <location>
        <begin position="145"/>
        <end position="166"/>
    </location>
</feature>
<evidence type="ECO:0000256" key="4">
    <source>
        <dbReference type="ARBA" id="ARBA00022989"/>
    </source>
</evidence>
<dbReference type="PANTHER" id="PTHR24241">
    <property type="entry name" value="NEUROPEPTIDE RECEPTOR-RELATED G-PROTEIN COUPLED RECEPTOR"/>
    <property type="match status" value="1"/>
</dbReference>
<dbReference type="EMBL" id="CAUEEQ010030453">
    <property type="protein sequence ID" value="CAJ0949640.1"/>
    <property type="molecule type" value="Genomic_DNA"/>
</dbReference>
<comment type="subcellular location">
    <subcellularLocation>
        <location evidence="1 10">Cell membrane</location>
        <topology evidence="1 10">Multi-pass membrane protein</topology>
    </subcellularLocation>
</comment>
<dbReference type="Proteomes" id="UP001176940">
    <property type="component" value="Unassembled WGS sequence"/>
</dbReference>
<keyword evidence="14" id="KW-1185">Reference proteome</keyword>
<dbReference type="PRINTS" id="PR00237">
    <property type="entry name" value="GPCRRHODOPSN"/>
</dbReference>
<dbReference type="InterPro" id="IPR000276">
    <property type="entry name" value="GPCR_Rhodpsn"/>
</dbReference>
<dbReference type="InterPro" id="IPR017452">
    <property type="entry name" value="GPCR_Rhodpsn_7TM"/>
</dbReference>
<feature type="domain" description="G-protein coupled receptors family 1 profile" evidence="12">
    <location>
        <begin position="46"/>
        <end position="320"/>
    </location>
</feature>
<dbReference type="PRINTS" id="PR00752">
    <property type="entry name" value="VASOPRSNV1AR"/>
</dbReference>
<protein>
    <recommendedName>
        <fullName evidence="12">G-protein coupled receptors family 1 profile domain-containing protein</fullName>
    </recommendedName>
</protein>
<feature type="region of interest" description="Disordered" evidence="11">
    <location>
        <begin position="422"/>
        <end position="442"/>
    </location>
</feature>
<reference evidence="13" key="1">
    <citation type="submission" date="2023-07" db="EMBL/GenBank/DDBJ databases">
        <authorList>
            <person name="Stuckert A."/>
        </authorList>
    </citation>
    <scope>NUCLEOTIDE SEQUENCE</scope>
</reference>
<feature type="compositionally biased region" description="Polar residues" evidence="11">
    <location>
        <begin position="431"/>
        <end position="442"/>
    </location>
</feature>
<evidence type="ECO:0000256" key="5">
    <source>
        <dbReference type="ARBA" id="ARBA00023040"/>
    </source>
</evidence>
<proteinExistence type="inferred from homology"/>
<keyword evidence="6 10" id="KW-0472">Membrane</keyword>
<evidence type="ECO:0000259" key="12">
    <source>
        <dbReference type="PROSITE" id="PS50262"/>
    </source>
</evidence>
<evidence type="ECO:0000256" key="3">
    <source>
        <dbReference type="ARBA" id="ARBA00022692"/>
    </source>
</evidence>
<evidence type="ECO:0000313" key="14">
    <source>
        <dbReference type="Proteomes" id="UP001176940"/>
    </source>
</evidence>
<evidence type="ECO:0000256" key="8">
    <source>
        <dbReference type="ARBA" id="ARBA00023180"/>
    </source>
</evidence>
<keyword evidence="7 10" id="KW-0675">Receptor</keyword>
<organism evidence="13 14">
    <name type="scientific">Ranitomeya imitator</name>
    <name type="common">mimic poison frog</name>
    <dbReference type="NCBI Taxonomy" id="111125"/>
    <lineage>
        <taxon>Eukaryota</taxon>
        <taxon>Metazoa</taxon>
        <taxon>Chordata</taxon>
        <taxon>Craniata</taxon>
        <taxon>Vertebrata</taxon>
        <taxon>Euteleostomi</taxon>
        <taxon>Amphibia</taxon>
        <taxon>Batrachia</taxon>
        <taxon>Anura</taxon>
        <taxon>Neobatrachia</taxon>
        <taxon>Hyloidea</taxon>
        <taxon>Dendrobatidae</taxon>
        <taxon>Dendrobatinae</taxon>
        <taxon>Ranitomeya</taxon>
    </lineage>
</organism>
<feature type="transmembrane region" description="Helical" evidence="10">
    <location>
        <begin position="104"/>
        <end position="125"/>
    </location>
</feature>
<dbReference type="PROSITE" id="PS00237">
    <property type="entry name" value="G_PROTEIN_RECEP_F1_1"/>
    <property type="match status" value="1"/>
</dbReference>
<evidence type="ECO:0000256" key="10">
    <source>
        <dbReference type="RuleBase" id="RU046427"/>
    </source>
</evidence>
<comment type="caution">
    <text evidence="13">The sequence shown here is derived from an EMBL/GenBank/DDBJ whole genome shotgun (WGS) entry which is preliminary data.</text>
</comment>
<evidence type="ECO:0000313" key="13">
    <source>
        <dbReference type="EMBL" id="CAJ0949640.1"/>
    </source>
</evidence>
<feature type="transmembrane region" description="Helical" evidence="10">
    <location>
        <begin position="194"/>
        <end position="219"/>
    </location>
</feature>
<dbReference type="InterPro" id="IPR001224">
    <property type="entry name" value="Vprs_V1A_rcpt"/>
</dbReference>
<dbReference type="PRINTS" id="PR00896">
    <property type="entry name" value="VASOPRESSINR"/>
</dbReference>
<dbReference type="Pfam" id="PF00001">
    <property type="entry name" value="7tm_1"/>
    <property type="match status" value="1"/>
</dbReference>
<keyword evidence="4 10" id="KW-1133">Transmembrane helix</keyword>
<evidence type="ECO:0000256" key="6">
    <source>
        <dbReference type="ARBA" id="ARBA00023136"/>
    </source>
</evidence>
<dbReference type="PROSITE" id="PS50262">
    <property type="entry name" value="G_PROTEIN_RECEP_F1_2"/>
    <property type="match status" value="1"/>
</dbReference>
<feature type="transmembrane region" description="Helical" evidence="10">
    <location>
        <begin position="66"/>
        <end position="84"/>
    </location>
</feature>
<sequence>MDTSQYPIETAVKLTISSNSSDSRDEYLAKAEVAVLGTVLAITTLGNVGLLLAIYRRGKKMTRMHLFIVHLAYTDLAVAFFQILPQMIWDITFRFIGSDFLCRLVKYTQVMSMFVSTYMLMMMTVDRYIAVCHPLKTIQQPTRHAYIMIGITWIISCLFSLPQIFIFSLKEIEPESGVIDCWADFRYPWGAKAYITWNTISIFLVPVGILVICYSLICCEICKNLKGKMQTYGARQRESNGQVMPSRVSSIRTISRAKIRTVKMTFVIVLSYIICWTPFFGVQMWSVWDENAPDVDSSDFAYTITMLLPCLSSCSNPWIYMFYSSPQLCPGIPLLHARRQNSTGSASSRRDTLLTQIRTHSLQTQGYRHTIRFTYDHDLRYDLAVIVVSASRTVTAGRKVKVKAQPLCSAFTLRPAVTVREADGKGPDGHQNFNACNQGKHR</sequence>
<evidence type="ECO:0000256" key="2">
    <source>
        <dbReference type="ARBA" id="ARBA00022475"/>
    </source>
</evidence>
<dbReference type="InterPro" id="IPR001817">
    <property type="entry name" value="Vasoprsn_rcpt"/>
</dbReference>
<evidence type="ECO:0000256" key="7">
    <source>
        <dbReference type="ARBA" id="ARBA00023170"/>
    </source>
</evidence>
<evidence type="ECO:0000256" key="11">
    <source>
        <dbReference type="SAM" id="MobiDB-lite"/>
    </source>
</evidence>
<feature type="transmembrane region" description="Helical" evidence="10">
    <location>
        <begin position="33"/>
        <end position="54"/>
    </location>
</feature>
<keyword evidence="3 10" id="KW-0812">Transmembrane</keyword>
<feature type="transmembrane region" description="Helical" evidence="10">
    <location>
        <begin position="300"/>
        <end position="323"/>
    </location>
</feature>
<feature type="non-terminal residue" evidence="13">
    <location>
        <position position="442"/>
    </location>
</feature>
<name>A0ABN9LSJ7_9NEOB</name>
<keyword evidence="8 10" id="KW-0325">Glycoprotein</keyword>
<dbReference type="Gene3D" id="1.20.1070.10">
    <property type="entry name" value="Rhodopsin 7-helix transmembrane proteins"/>
    <property type="match status" value="1"/>
</dbReference>
<evidence type="ECO:0000256" key="9">
    <source>
        <dbReference type="ARBA" id="ARBA00023224"/>
    </source>
</evidence>